<name>A0AAE0T1P7_9BIVA</name>
<accession>A0AAE0T1P7</accession>
<comment type="caution">
    <text evidence="1">The sequence shown here is derived from an EMBL/GenBank/DDBJ whole genome shotgun (WGS) entry which is preliminary data.</text>
</comment>
<reference evidence="1" key="2">
    <citation type="journal article" date="2021" name="Genome Biol. Evol.">
        <title>Developing a high-quality reference genome for a parasitic bivalve with doubly uniparental inheritance (Bivalvia: Unionida).</title>
        <authorList>
            <person name="Smith C.H."/>
        </authorList>
    </citation>
    <scope>NUCLEOTIDE SEQUENCE</scope>
    <source>
        <strain evidence="1">CHS0354</strain>
        <tissue evidence="1">Mantle</tissue>
    </source>
</reference>
<evidence type="ECO:0000313" key="1">
    <source>
        <dbReference type="EMBL" id="KAK3601789.1"/>
    </source>
</evidence>
<dbReference type="EMBL" id="JAEAOA010002350">
    <property type="protein sequence ID" value="KAK3601789.1"/>
    <property type="molecule type" value="Genomic_DNA"/>
</dbReference>
<reference evidence="1" key="3">
    <citation type="submission" date="2023-05" db="EMBL/GenBank/DDBJ databases">
        <authorList>
            <person name="Smith C.H."/>
        </authorList>
    </citation>
    <scope>NUCLEOTIDE SEQUENCE</scope>
    <source>
        <strain evidence="1">CHS0354</strain>
        <tissue evidence="1">Mantle</tissue>
    </source>
</reference>
<keyword evidence="2" id="KW-1185">Reference proteome</keyword>
<protein>
    <submittedName>
        <fullName evidence="1">Uncharacterized protein</fullName>
    </submittedName>
</protein>
<reference evidence="1" key="1">
    <citation type="journal article" date="2021" name="Genome Biol. Evol.">
        <title>A High-Quality Reference Genome for a Parasitic Bivalve with Doubly Uniparental Inheritance (Bivalvia: Unionida).</title>
        <authorList>
            <person name="Smith C.H."/>
        </authorList>
    </citation>
    <scope>NUCLEOTIDE SEQUENCE</scope>
    <source>
        <strain evidence="1">CHS0354</strain>
    </source>
</reference>
<proteinExistence type="predicted"/>
<dbReference type="Proteomes" id="UP001195483">
    <property type="component" value="Unassembled WGS sequence"/>
</dbReference>
<sequence>MKDNARLKDGTGDSVIPLQTPIVPFDQSLYTVDYGILLGPIAPLLHRVILAPGDGAMKR</sequence>
<gene>
    <name evidence="1" type="ORF">CHS0354_041702</name>
</gene>
<organism evidence="1 2">
    <name type="scientific">Potamilus streckersoni</name>
    <dbReference type="NCBI Taxonomy" id="2493646"/>
    <lineage>
        <taxon>Eukaryota</taxon>
        <taxon>Metazoa</taxon>
        <taxon>Spiralia</taxon>
        <taxon>Lophotrochozoa</taxon>
        <taxon>Mollusca</taxon>
        <taxon>Bivalvia</taxon>
        <taxon>Autobranchia</taxon>
        <taxon>Heteroconchia</taxon>
        <taxon>Palaeoheterodonta</taxon>
        <taxon>Unionida</taxon>
        <taxon>Unionoidea</taxon>
        <taxon>Unionidae</taxon>
        <taxon>Ambleminae</taxon>
        <taxon>Lampsilini</taxon>
        <taxon>Potamilus</taxon>
    </lineage>
</organism>
<dbReference type="AlphaFoldDB" id="A0AAE0T1P7"/>
<evidence type="ECO:0000313" key="2">
    <source>
        <dbReference type="Proteomes" id="UP001195483"/>
    </source>
</evidence>